<evidence type="ECO:0000259" key="1">
    <source>
        <dbReference type="PROSITE" id="PS50878"/>
    </source>
</evidence>
<dbReference type="PANTHER" id="PTHR19446">
    <property type="entry name" value="REVERSE TRANSCRIPTASES"/>
    <property type="match status" value="1"/>
</dbReference>
<dbReference type="Pfam" id="PF00078">
    <property type="entry name" value="RVT_1"/>
    <property type="match status" value="1"/>
</dbReference>
<dbReference type="InterPro" id="IPR043502">
    <property type="entry name" value="DNA/RNA_pol_sf"/>
</dbReference>
<evidence type="ECO:0000313" key="3">
    <source>
        <dbReference type="Proteomes" id="UP001153954"/>
    </source>
</evidence>
<dbReference type="PROSITE" id="PS50878">
    <property type="entry name" value="RT_POL"/>
    <property type="match status" value="1"/>
</dbReference>
<protein>
    <recommendedName>
        <fullName evidence="1">Reverse transcriptase domain-containing protein</fullName>
    </recommendedName>
</protein>
<accession>A0AAU9TRR6</accession>
<dbReference type="InterPro" id="IPR000477">
    <property type="entry name" value="RT_dom"/>
</dbReference>
<organism evidence="2 3">
    <name type="scientific">Euphydryas editha</name>
    <name type="common">Edith's checkerspot</name>
    <dbReference type="NCBI Taxonomy" id="104508"/>
    <lineage>
        <taxon>Eukaryota</taxon>
        <taxon>Metazoa</taxon>
        <taxon>Ecdysozoa</taxon>
        <taxon>Arthropoda</taxon>
        <taxon>Hexapoda</taxon>
        <taxon>Insecta</taxon>
        <taxon>Pterygota</taxon>
        <taxon>Neoptera</taxon>
        <taxon>Endopterygota</taxon>
        <taxon>Lepidoptera</taxon>
        <taxon>Glossata</taxon>
        <taxon>Ditrysia</taxon>
        <taxon>Papilionoidea</taxon>
        <taxon>Nymphalidae</taxon>
        <taxon>Nymphalinae</taxon>
        <taxon>Euphydryas</taxon>
    </lineage>
</organism>
<dbReference type="Proteomes" id="UP001153954">
    <property type="component" value="Unassembled WGS sequence"/>
</dbReference>
<feature type="domain" description="Reverse transcriptase" evidence="1">
    <location>
        <begin position="98"/>
        <end position="260"/>
    </location>
</feature>
<keyword evidence="3" id="KW-1185">Reference proteome</keyword>
<name>A0AAU9TRR6_EUPED</name>
<proteinExistence type="predicted"/>
<evidence type="ECO:0000313" key="2">
    <source>
        <dbReference type="EMBL" id="CAH2089438.1"/>
    </source>
</evidence>
<gene>
    <name evidence="2" type="ORF">EEDITHA_LOCUS5491</name>
</gene>
<reference evidence="2" key="1">
    <citation type="submission" date="2022-03" db="EMBL/GenBank/DDBJ databases">
        <authorList>
            <person name="Tunstrom K."/>
        </authorList>
    </citation>
    <scope>NUCLEOTIDE SEQUENCE</scope>
</reference>
<sequence>MTYGETTVCDSSGICNLLACRFSELFNNSVTQNDRLLTESFDDNIMVLNNITLNRERITLALKQLDPAKGCGSDGIPPLFLKNCAYSLAEPLCYIFNRSLGTGVFPDAWKVAKVTPVLKSGDSTSVTNYRPISVLPAASKVLETIICPILCDHIKPYITCHQHGFMKLRSTTTNLVDFVEYLTQALDSRLEVDVVYTDMSKAFDSVPHDILVEKLYRFGIVGNMLEWFKSYLNKRKFYVVVNGFSSEVYDIKSGVPRAPI</sequence>
<dbReference type="SUPFAM" id="SSF56672">
    <property type="entry name" value="DNA/RNA polymerases"/>
    <property type="match status" value="1"/>
</dbReference>
<dbReference type="CDD" id="cd01650">
    <property type="entry name" value="RT_nLTR_like"/>
    <property type="match status" value="1"/>
</dbReference>
<comment type="caution">
    <text evidence="2">The sequence shown here is derived from an EMBL/GenBank/DDBJ whole genome shotgun (WGS) entry which is preliminary data.</text>
</comment>
<dbReference type="GO" id="GO:0071897">
    <property type="term" value="P:DNA biosynthetic process"/>
    <property type="evidence" value="ECO:0007669"/>
    <property type="project" value="UniProtKB-ARBA"/>
</dbReference>
<dbReference type="AlphaFoldDB" id="A0AAU9TRR6"/>
<dbReference type="EMBL" id="CAKOGL010000008">
    <property type="protein sequence ID" value="CAH2089438.1"/>
    <property type="molecule type" value="Genomic_DNA"/>
</dbReference>